<gene>
    <name evidence="1" type="ORF">GCM10007923_24600</name>
</gene>
<keyword evidence="2" id="KW-1185">Reference proteome</keyword>
<accession>A0ABQ5ZHU2</accession>
<evidence type="ECO:0008006" key="3">
    <source>
        <dbReference type="Google" id="ProtNLM"/>
    </source>
</evidence>
<comment type="caution">
    <text evidence="1">The sequence shown here is derived from an EMBL/GenBank/DDBJ whole genome shotgun (WGS) entry which is preliminary data.</text>
</comment>
<name>A0ABQ5ZHU2_9HYPH</name>
<reference evidence="2" key="1">
    <citation type="journal article" date="2019" name="Int. J. Syst. Evol. Microbiol.">
        <title>The Global Catalogue of Microorganisms (GCM) 10K type strain sequencing project: providing services to taxonomists for standard genome sequencing and annotation.</title>
        <authorList>
            <consortium name="The Broad Institute Genomics Platform"/>
            <consortium name="The Broad Institute Genome Sequencing Center for Infectious Disease"/>
            <person name="Wu L."/>
            <person name="Ma J."/>
        </authorList>
    </citation>
    <scope>NUCLEOTIDE SEQUENCE [LARGE SCALE GENOMIC DNA]</scope>
    <source>
        <strain evidence="2">NBRC 102122</strain>
    </source>
</reference>
<organism evidence="1 2">
    <name type="scientific">Shinella yambaruensis</name>
    <dbReference type="NCBI Taxonomy" id="415996"/>
    <lineage>
        <taxon>Bacteria</taxon>
        <taxon>Pseudomonadati</taxon>
        <taxon>Pseudomonadota</taxon>
        <taxon>Alphaproteobacteria</taxon>
        <taxon>Hyphomicrobiales</taxon>
        <taxon>Rhizobiaceae</taxon>
        <taxon>Shinella</taxon>
    </lineage>
</organism>
<protein>
    <recommendedName>
        <fullName evidence="3">DUF465 domain-containing protein</fullName>
    </recommendedName>
</protein>
<dbReference type="EMBL" id="BSOP01000018">
    <property type="protein sequence ID" value="GLR51252.1"/>
    <property type="molecule type" value="Genomic_DNA"/>
</dbReference>
<sequence length="66" mass="7603">MGTAAHLPLFEVETLNAIREEREDLLKRLQRGGVDAHTRIKREERLKVLTARQIEIETALSLGRRP</sequence>
<dbReference type="Proteomes" id="UP001156702">
    <property type="component" value="Unassembled WGS sequence"/>
</dbReference>
<evidence type="ECO:0000313" key="1">
    <source>
        <dbReference type="EMBL" id="GLR51252.1"/>
    </source>
</evidence>
<proteinExistence type="predicted"/>
<evidence type="ECO:0000313" key="2">
    <source>
        <dbReference type="Proteomes" id="UP001156702"/>
    </source>
</evidence>